<name>A0A0E9S811_ANGAN</name>
<organism evidence="1">
    <name type="scientific">Anguilla anguilla</name>
    <name type="common">European freshwater eel</name>
    <name type="synonym">Muraena anguilla</name>
    <dbReference type="NCBI Taxonomy" id="7936"/>
    <lineage>
        <taxon>Eukaryota</taxon>
        <taxon>Metazoa</taxon>
        <taxon>Chordata</taxon>
        <taxon>Craniata</taxon>
        <taxon>Vertebrata</taxon>
        <taxon>Euteleostomi</taxon>
        <taxon>Actinopterygii</taxon>
        <taxon>Neopterygii</taxon>
        <taxon>Teleostei</taxon>
        <taxon>Anguilliformes</taxon>
        <taxon>Anguillidae</taxon>
        <taxon>Anguilla</taxon>
    </lineage>
</organism>
<sequence>MKKRKNLYSIQACASKYKFRLCSVNLFKKPQTVLAD</sequence>
<reference evidence="1" key="2">
    <citation type="journal article" date="2015" name="Fish Shellfish Immunol.">
        <title>Early steps in the European eel (Anguilla anguilla)-Vibrio vulnificus interaction in the gills: Role of the RtxA13 toxin.</title>
        <authorList>
            <person name="Callol A."/>
            <person name="Pajuelo D."/>
            <person name="Ebbesson L."/>
            <person name="Teles M."/>
            <person name="MacKenzie S."/>
            <person name="Amaro C."/>
        </authorList>
    </citation>
    <scope>NUCLEOTIDE SEQUENCE</scope>
</reference>
<accession>A0A0E9S811</accession>
<proteinExistence type="predicted"/>
<reference evidence="1" key="1">
    <citation type="submission" date="2014-11" db="EMBL/GenBank/DDBJ databases">
        <authorList>
            <person name="Amaro Gonzalez C."/>
        </authorList>
    </citation>
    <scope>NUCLEOTIDE SEQUENCE</scope>
</reference>
<evidence type="ECO:0000313" key="1">
    <source>
        <dbReference type="EMBL" id="JAH37569.1"/>
    </source>
</evidence>
<dbReference type="EMBL" id="GBXM01071008">
    <property type="protein sequence ID" value="JAH37569.1"/>
    <property type="molecule type" value="Transcribed_RNA"/>
</dbReference>
<protein>
    <submittedName>
        <fullName evidence="1">Uncharacterized protein</fullName>
    </submittedName>
</protein>
<dbReference type="AlphaFoldDB" id="A0A0E9S811"/>